<feature type="transmembrane region" description="Helical" evidence="6">
    <location>
        <begin position="54"/>
        <end position="76"/>
    </location>
</feature>
<reference evidence="8" key="1">
    <citation type="submission" date="2023-11" db="EMBL/GenBank/DDBJ databases">
        <title>Genome assemblies of two species of porcelain crab, Petrolisthes cinctipes and Petrolisthes manimaculis (Anomura: Porcellanidae).</title>
        <authorList>
            <person name="Angst P."/>
        </authorList>
    </citation>
    <scope>NUCLEOTIDE SEQUENCE</scope>
    <source>
        <strain evidence="8">PB745_02</strain>
        <tissue evidence="8">Gill</tissue>
    </source>
</reference>
<organism evidence="8 9">
    <name type="scientific">Petrolisthes manimaculis</name>
    <dbReference type="NCBI Taxonomy" id="1843537"/>
    <lineage>
        <taxon>Eukaryota</taxon>
        <taxon>Metazoa</taxon>
        <taxon>Ecdysozoa</taxon>
        <taxon>Arthropoda</taxon>
        <taxon>Crustacea</taxon>
        <taxon>Multicrustacea</taxon>
        <taxon>Malacostraca</taxon>
        <taxon>Eumalacostraca</taxon>
        <taxon>Eucarida</taxon>
        <taxon>Decapoda</taxon>
        <taxon>Pleocyemata</taxon>
        <taxon>Anomura</taxon>
        <taxon>Galatheoidea</taxon>
        <taxon>Porcellanidae</taxon>
        <taxon>Petrolisthes</taxon>
    </lineage>
</organism>
<evidence type="ECO:0000256" key="6">
    <source>
        <dbReference type="SAM" id="Phobius"/>
    </source>
</evidence>
<evidence type="ECO:0000313" key="9">
    <source>
        <dbReference type="Proteomes" id="UP001292094"/>
    </source>
</evidence>
<feature type="domain" description="MARVEL" evidence="7">
    <location>
        <begin position="8"/>
        <end position="149"/>
    </location>
</feature>
<evidence type="ECO:0000256" key="3">
    <source>
        <dbReference type="ARBA" id="ARBA00022989"/>
    </source>
</evidence>
<comment type="caution">
    <text evidence="8">The sequence shown here is derived from an EMBL/GenBank/DDBJ whole genome shotgun (WGS) entry which is preliminary data.</text>
</comment>
<keyword evidence="4 5" id="KW-0472">Membrane</keyword>
<dbReference type="GO" id="GO:0016020">
    <property type="term" value="C:membrane"/>
    <property type="evidence" value="ECO:0007669"/>
    <property type="project" value="UniProtKB-SubCell"/>
</dbReference>
<keyword evidence="9" id="KW-1185">Reference proteome</keyword>
<dbReference type="InterPro" id="IPR008253">
    <property type="entry name" value="Marvel"/>
</dbReference>
<evidence type="ECO:0000256" key="4">
    <source>
        <dbReference type="ARBA" id="ARBA00023136"/>
    </source>
</evidence>
<dbReference type="PROSITE" id="PS51225">
    <property type="entry name" value="MARVEL"/>
    <property type="match status" value="1"/>
</dbReference>
<keyword evidence="3 6" id="KW-1133">Transmembrane helix</keyword>
<accession>A0AAE1PL37</accession>
<feature type="transmembrane region" description="Helical" evidence="6">
    <location>
        <begin position="14"/>
        <end position="34"/>
    </location>
</feature>
<evidence type="ECO:0000256" key="1">
    <source>
        <dbReference type="ARBA" id="ARBA00004141"/>
    </source>
</evidence>
<evidence type="ECO:0000256" key="5">
    <source>
        <dbReference type="PROSITE-ProRule" id="PRU00581"/>
    </source>
</evidence>
<dbReference type="Proteomes" id="UP001292094">
    <property type="component" value="Unassembled WGS sequence"/>
</dbReference>
<feature type="transmembrane region" description="Helical" evidence="6">
    <location>
        <begin position="88"/>
        <end position="112"/>
    </location>
</feature>
<name>A0AAE1PL37_9EUCA</name>
<feature type="transmembrane region" description="Helical" evidence="6">
    <location>
        <begin position="124"/>
        <end position="145"/>
    </location>
</feature>
<evidence type="ECO:0000256" key="2">
    <source>
        <dbReference type="ARBA" id="ARBA00022692"/>
    </source>
</evidence>
<gene>
    <name evidence="8" type="ORF">Pmani_019311</name>
</gene>
<protein>
    <recommendedName>
        <fullName evidence="7">MARVEL domain-containing protein</fullName>
    </recommendedName>
</protein>
<proteinExistence type="predicted"/>
<dbReference type="EMBL" id="JAWZYT010001807">
    <property type="protein sequence ID" value="KAK4309052.1"/>
    <property type="molecule type" value="Genomic_DNA"/>
</dbReference>
<sequence length="157" mass="17059">MVGCDKTYIRSPSAILKIGEMVCIAVTFGMFRGVPLTFGDVNKTVGSVGTDADFFAGGVMVAALIISPLFFLLYLFKLANIQQTVLELAINFLFAAFLFICASVCMAFYHSADGYWAEKRSDGITMGIFCYVSAALYTLDSLLACRNYCKVPNESSA</sequence>
<comment type="subcellular location">
    <subcellularLocation>
        <location evidence="1">Membrane</location>
        <topology evidence="1">Multi-pass membrane protein</topology>
    </subcellularLocation>
</comment>
<dbReference type="AlphaFoldDB" id="A0AAE1PL37"/>
<keyword evidence="2 5" id="KW-0812">Transmembrane</keyword>
<evidence type="ECO:0000259" key="7">
    <source>
        <dbReference type="PROSITE" id="PS51225"/>
    </source>
</evidence>
<evidence type="ECO:0000313" key="8">
    <source>
        <dbReference type="EMBL" id="KAK4309052.1"/>
    </source>
</evidence>